<feature type="compositionally biased region" description="Basic and acidic residues" evidence="3">
    <location>
        <begin position="19"/>
        <end position="28"/>
    </location>
</feature>
<accession>A0AA39UYC0</accession>
<dbReference type="AlphaFoldDB" id="A0AA39UYC0"/>
<reference evidence="4" key="1">
    <citation type="submission" date="2023-03" db="EMBL/GenBank/DDBJ databases">
        <title>Complete genome of Cladonia borealis.</title>
        <authorList>
            <person name="Park H."/>
        </authorList>
    </citation>
    <scope>NUCLEOTIDE SEQUENCE</scope>
    <source>
        <strain evidence="4">ANT050790</strain>
    </source>
</reference>
<evidence type="ECO:0000313" key="4">
    <source>
        <dbReference type="EMBL" id="KAK0508362.1"/>
    </source>
</evidence>
<comment type="subcellular location">
    <subcellularLocation>
        <location evidence="1">Nucleus</location>
    </subcellularLocation>
</comment>
<evidence type="ECO:0008006" key="6">
    <source>
        <dbReference type="Google" id="ProtNLM"/>
    </source>
</evidence>
<comment type="caution">
    <text evidence="4">The sequence shown here is derived from an EMBL/GenBank/DDBJ whole genome shotgun (WGS) entry which is preliminary data.</text>
</comment>
<proteinExistence type="predicted"/>
<protein>
    <recommendedName>
        <fullName evidence="6">BZIP domain-containing protein</fullName>
    </recommendedName>
</protein>
<name>A0AA39UYC0_9LECA</name>
<dbReference type="CDD" id="cd14688">
    <property type="entry name" value="bZIP_YAP"/>
    <property type="match status" value="1"/>
</dbReference>
<keyword evidence="5" id="KW-1185">Reference proteome</keyword>
<sequence>MSQAPPPEEAAGSPPPGRLRREGNDSLWKRARRTLGTNSLTFLQPQSRPSGPTASGSGSGPAAPSKRREQVRHAQRTHRQRTQNYIKTLESEVVRLRESEMRLLEDKEKLQRQVDILKNNHIFSELPLPPGFESDTTPLAQPPQLSDFEMPATVSYAADDLNHQRLHVNFQRQDPSQGLGYPTQIYPMAASYQGHQDPQATPDLPNDFSLQALNVSSANEPRNVSSAYADPADVKSYQPVDTIEIAIDFVLALEHPCMPHIPYPANPPTEDPANHLMMASTPLVARAPDAPQLNQTWTASGAIIKELLNLSSSINLEGEITPVEAWHRLHQHPDFWRLNHKQIEALKRELSRTVRCCGFGAVLDESTFEDAVARTLGHNT</sequence>
<dbReference type="PANTHER" id="PTHR40621">
    <property type="entry name" value="TRANSCRIPTION FACTOR KAPC-RELATED"/>
    <property type="match status" value="1"/>
</dbReference>
<dbReference type="InterPro" id="IPR046347">
    <property type="entry name" value="bZIP_sf"/>
</dbReference>
<gene>
    <name evidence="4" type="ORF">JMJ35_009446</name>
</gene>
<dbReference type="GO" id="GO:0090575">
    <property type="term" value="C:RNA polymerase II transcription regulator complex"/>
    <property type="evidence" value="ECO:0007669"/>
    <property type="project" value="TreeGrafter"/>
</dbReference>
<dbReference type="GO" id="GO:0001228">
    <property type="term" value="F:DNA-binding transcription activator activity, RNA polymerase II-specific"/>
    <property type="evidence" value="ECO:0007669"/>
    <property type="project" value="TreeGrafter"/>
</dbReference>
<feature type="compositionally biased region" description="Polar residues" evidence="3">
    <location>
        <begin position="35"/>
        <end position="48"/>
    </location>
</feature>
<dbReference type="Proteomes" id="UP001166286">
    <property type="component" value="Unassembled WGS sequence"/>
</dbReference>
<organism evidence="4 5">
    <name type="scientific">Cladonia borealis</name>
    <dbReference type="NCBI Taxonomy" id="184061"/>
    <lineage>
        <taxon>Eukaryota</taxon>
        <taxon>Fungi</taxon>
        <taxon>Dikarya</taxon>
        <taxon>Ascomycota</taxon>
        <taxon>Pezizomycotina</taxon>
        <taxon>Lecanoromycetes</taxon>
        <taxon>OSLEUM clade</taxon>
        <taxon>Lecanoromycetidae</taxon>
        <taxon>Lecanorales</taxon>
        <taxon>Lecanorineae</taxon>
        <taxon>Cladoniaceae</taxon>
        <taxon>Cladonia</taxon>
    </lineage>
</organism>
<feature type="compositionally biased region" description="Low complexity" evidence="3">
    <location>
        <begin position="49"/>
        <end position="64"/>
    </location>
</feature>
<dbReference type="EMBL" id="JAFEKC020000021">
    <property type="protein sequence ID" value="KAK0508362.1"/>
    <property type="molecule type" value="Genomic_DNA"/>
</dbReference>
<dbReference type="InterPro" id="IPR050936">
    <property type="entry name" value="AP-1-like"/>
</dbReference>
<evidence type="ECO:0000256" key="2">
    <source>
        <dbReference type="ARBA" id="ARBA00023242"/>
    </source>
</evidence>
<evidence type="ECO:0000256" key="3">
    <source>
        <dbReference type="SAM" id="MobiDB-lite"/>
    </source>
</evidence>
<evidence type="ECO:0000256" key="1">
    <source>
        <dbReference type="ARBA" id="ARBA00004123"/>
    </source>
</evidence>
<keyword evidence="2" id="KW-0539">Nucleus</keyword>
<feature type="compositionally biased region" description="Pro residues" evidence="3">
    <location>
        <begin position="1"/>
        <end position="17"/>
    </location>
</feature>
<feature type="region of interest" description="Disordered" evidence="3">
    <location>
        <begin position="1"/>
        <end position="86"/>
    </location>
</feature>
<dbReference type="Gene3D" id="1.10.238.100">
    <property type="entry name" value="YAP1 redox domain. Chain B"/>
    <property type="match status" value="1"/>
</dbReference>
<dbReference type="Gene3D" id="1.20.5.170">
    <property type="match status" value="1"/>
</dbReference>
<dbReference type="GO" id="GO:0000976">
    <property type="term" value="F:transcription cis-regulatory region binding"/>
    <property type="evidence" value="ECO:0007669"/>
    <property type="project" value="InterPro"/>
</dbReference>
<dbReference type="SUPFAM" id="SSF57959">
    <property type="entry name" value="Leucine zipper domain"/>
    <property type="match status" value="1"/>
</dbReference>
<dbReference type="PANTHER" id="PTHR40621:SF6">
    <property type="entry name" value="AP-1-LIKE TRANSCRIPTION FACTOR YAP1-RELATED"/>
    <property type="match status" value="1"/>
</dbReference>
<evidence type="ECO:0000313" key="5">
    <source>
        <dbReference type="Proteomes" id="UP001166286"/>
    </source>
</evidence>